<accession>A0ACC5WBB5</accession>
<evidence type="ECO:0000313" key="1">
    <source>
        <dbReference type="EMBL" id="MCI4376026.1"/>
    </source>
</evidence>
<reference evidence="1 2" key="1">
    <citation type="journal article" date="2022" name="bioRxiv">
        <title>An ancient truncated duplication of the anti-Mullerian hormone receptor type 2 gene is a potential conserved master sex determinant in the Pangasiidae catfish family.</title>
        <authorList>
            <person name="Wen M."/>
            <person name="Pan Q."/>
            <person name="Jouanno E."/>
            <person name="Montfort J."/>
            <person name="Zahm M."/>
            <person name="Cabau C."/>
            <person name="Klopp C."/>
            <person name="Iampietro C."/>
            <person name="Roques C."/>
            <person name="Bouchez O."/>
            <person name="Castinel A."/>
            <person name="Donnadieu C."/>
            <person name="Parrinello H."/>
            <person name="Poncet C."/>
            <person name="Belmonte E."/>
            <person name="Gautier V."/>
            <person name="Avarre J.-C."/>
            <person name="Dugue R."/>
            <person name="Gustiano R."/>
            <person name="Ha T.T.T."/>
            <person name="Campet M."/>
            <person name="Sriphairoj K."/>
            <person name="Ribolli J."/>
            <person name="de Almeida F.L."/>
            <person name="Desvignes T."/>
            <person name="Postlethwait J.H."/>
            <person name="Bucao C.F."/>
            <person name="Robinson-Rechavi M."/>
            <person name="Bobe J."/>
            <person name="Herpin A."/>
            <person name="Guiguen Y."/>
        </authorList>
    </citation>
    <scope>NUCLEOTIDE SEQUENCE [LARGE SCALE GENOMIC DNA]</scope>
    <source>
        <strain evidence="1">YG-Dec2019</strain>
    </source>
</reference>
<keyword evidence="2" id="KW-1185">Reference proteome</keyword>
<dbReference type="EMBL" id="CM040456">
    <property type="protein sequence ID" value="MCI4376026.1"/>
    <property type="molecule type" value="Genomic_DNA"/>
</dbReference>
<evidence type="ECO:0000313" key="2">
    <source>
        <dbReference type="Proteomes" id="UP000829447"/>
    </source>
</evidence>
<gene>
    <name evidence="1" type="ORF">PGIGA_G00183400</name>
</gene>
<organism evidence="1 2">
    <name type="scientific">Pangasianodon gigas</name>
    <name type="common">Mekong giant catfish</name>
    <name type="synonym">Pangasius gigas</name>
    <dbReference type="NCBI Taxonomy" id="30993"/>
    <lineage>
        <taxon>Eukaryota</taxon>
        <taxon>Metazoa</taxon>
        <taxon>Chordata</taxon>
        <taxon>Craniata</taxon>
        <taxon>Vertebrata</taxon>
        <taxon>Euteleostomi</taxon>
        <taxon>Actinopterygii</taxon>
        <taxon>Neopterygii</taxon>
        <taxon>Teleostei</taxon>
        <taxon>Ostariophysi</taxon>
        <taxon>Siluriformes</taxon>
        <taxon>Pangasiidae</taxon>
        <taxon>Pangasianodon</taxon>
    </lineage>
</organism>
<name>A0ACC5WBB5_PANGG</name>
<protein>
    <submittedName>
        <fullName evidence="1">Uncharacterized protein</fullName>
    </submittedName>
</protein>
<proteinExistence type="predicted"/>
<comment type="caution">
    <text evidence="1">The sequence shown here is derived from an EMBL/GenBank/DDBJ whole genome shotgun (WGS) entry which is preliminary data.</text>
</comment>
<sequence length="319" mass="36609">MSNPRTLKELTDLKNSRFGRPYPRHGLKLLYWFANDFMVFNNNNKMCWQYNPKNQFYGFHRFKNRKDKNGVKLLPDANLTYYVVGNLNSAGADEMPDYVREDYGTFKNGNNMDRIIISVDDQGIDSVYVTEHSDRTDFNKEATYCISKELIMIIRELTLEDFLSKTGYSRSIMDYGQTTGLSRPQMDYGQTTGPSKPQEDYGQRTGPSKPQEDYGQRTGPSKPQEDYGQRTGPSKPQEDYGQRTGPSRPQKDDGQRTGPSRPQKDYGQRTGPSRPQEDYGQRSGLSRPQGNTDRCSGEDEVTNFWDENESTNCCRCVIL</sequence>
<dbReference type="Proteomes" id="UP000829447">
    <property type="component" value="Linkage Group LG3"/>
</dbReference>